<reference evidence="2" key="1">
    <citation type="journal article" date="2014" name="PLoS ONE">
        <title>Plasmidome interchange between Clostridium botulinum, Clostridium novyi and Clostridium haemolyticum converts strains of independent lineages into distinctly different pathogens.</title>
        <authorList>
            <person name="Skarin H."/>
            <person name="Segerman B."/>
        </authorList>
    </citation>
    <scope>NUCLEOTIDE SEQUENCE [LARGE SCALE GENOMIC DNA]</scope>
    <source>
        <strain evidence="2">NCTC 9693</strain>
    </source>
</reference>
<dbReference type="Proteomes" id="UP000027937">
    <property type="component" value="Plasmid p1Ch9693"/>
</dbReference>
<gene>
    <name evidence="1" type="ORF">Z960_p0154</name>
</gene>
<proteinExistence type="predicted"/>
<keyword evidence="2" id="KW-1185">Reference proteome</keyword>
<keyword evidence="1" id="KW-0614">Plasmid</keyword>
<protein>
    <submittedName>
        <fullName evidence="1">Uncharacterized protein</fullName>
    </submittedName>
</protein>
<organism evidence="1 2">
    <name type="scientific">Clostridium haemolyticum NCTC 9693</name>
    <dbReference type="NCBI Taxonomy" id="1443114"/>
    <lineage>
        <taxon>Bacteria</taxon>
        <taxon>Bacillati</taxon>
        <taxon>Bacillota</taxon>
        <taxon>Clostridia</taxon>
        <taxon>Eubacteriales</taxon>
        <taxon>Clostridiaceae</taxon>
        <taxon>Clostridium</taxon>
    </lineage>
</organism>
<accession>A0ABR4TB50</accession>
<evidence type="ECO:0000313" key="2">
    <source>
        <dbReference type="Proteomes" id="UP000027937"/>
    </source>
</evidence>
<comment type="caution">
    <text evidence="1">The sequence shown here is derived from an EMBL/GenBank/DDBJ whole genome shotgun (WGS) entry which is preliminary data.</text>
</comment>
<geneLocation type="plasmid" evidence="1 2">
    <name>p1Ch9693</name>
</geneLocation>
<dbReference type="EMBL" id="JENX01000125">
    <property type="protein sequence ID" value="KEI14147.1"/>
    <property type="molecule type" value="Genomic_DNA"/>
</dbReference>
<sequence>MKNGTRSGNMDIKKWTSLKSIKVDWDKLKGNGGVNMNKLKSFNLNILQNKKTTIVSTQDSLKDVTPINWSEEVLSGEKKVLLNYNDK</sequence>
<evidence type="ECO:0000313" key="1">
    <source>
        <dbReference type="EMBL" id="KEI14147.1"/>
    </source>
</evidence>
<name>A0ABR4TB50_CLOHA</name>